<name>A0A914YRK1_9BILA</name>
<protein>
    <submittedName>
        <fullName evidence="3">Ubiquitin-like protease family profile domain-containing protein</fullName>
    </submittedName>
</protein>
<feature type="region of interest" description="Disordered" evidence="1">
    <location>
        <begin position="336"/>
        <end position="358"/>
    </location>
</feature>
<proteinExistence type="predicted"/>
<organism evidence="2 3">
    <name type="scientific">Panagrolaimus superbus</name>
    <dbReference type="NCBI Taxonomy" id="310955"/>
    <lineage>
        <taxon>Eukaryota</taxon>
        <taxon>Metazoa</taxon>
        <taxon>Ecdysozoa</taxon>
        <taxon>Nematoda</taxon>
        <taxon>Chromadorea</taxon>
        <taxon>Rhabditida</taxon>
        <taxon>Tylenchina</taxon>
        <taxon>Panagrolaimomorpha</taxon>
        <taxon>Panagrolaimoidea</taxon>
        <taxon>Panagrolaimidae</taxon>
        <taxon>Panagrolaimus</taxon>
    </lineage>
</organism>
<feature type="compositionally biased region" description="Basic and acidic residues" evidence="1">
    <location>
        <begin position="343"/>
        <end position="353"/>
    </location>
</feature>
<evidence type="ECO:0000256" key="1">
    <source>
        <dbReference type="SAM" id="MobiDB-lite"/>
    </source>
</evidence>
<reference evidence="3" key="1">
    <citation type="submission" date="2022-11" db="UniProtKB">
        <authorList>
            <consortium name="WormBaseParasite"/>
        </authorList>
    </citation>
    <scope>IDENTIFICATION</scope>
</reference>
<dbReference type="InterPro" id="IPR038765">
    <property type="entry name" value="Papain-like_cys_pep_sf"/>
</dbReference>
<evidence type="ECO:0000313" key="3">
    <source>
        <dbReference type="WBParaSite" id="PSU_v2.g3387.t1"/>
    </source>
</evidence>
<keyword evidence="2" id="KW-1185">Reference proteome</keyword>
<evidence type="ECO:0000313" key="2">
    <source>
        <dbReference type="Proteomes" id="UP000887577"/>
    </source>
</evidence>
<accession>A0A914YRK1</accession>
<sequence>MAANSDEVITIDDNNADDARLDEAVNNAVQIPLTLHSLNKVINREWIDDATIDSVIYKDVIQGHNDRLMISAVVWNQTRIESWGPDRRSPYRLPTMPRYSTTFTKAVISVNSNNSHWSLAILNKNTKICTYYCTMRGSLGPNLQKIKLFCRLLCGGEECEVVEAPTNSFLLQRDGYNCGPMICMLAFRILNNERLFFGTAEANSWRQQVYEFYSPFVANTYNLSNDRHDSDIKIIEDSEDATDKIKASITNCNRMTQNNGIQSDATIDVKKGMKRKIEVSEGPPTATKHPKMIGSVKNDEENMILLSDEKLNLENEVKESFISFCNRKGLKKNKASRRATFSQEEKSVKNEKARKSKKEHYKTLDEAKKAHIRNKSKNNAANRRSALSEVNKIAERNKVKHAMRNHRNPQSLIAAGGNEINDQMEAHYLGPMDQICSNENCKAKHFKSEKVQGKTTFYSCCQHGKTVFPPQKLYPESLKKLFDIR</sequence>
<dbReference type="SUPFAM" id="SSF54001">
    <property type="entry name" value="Cysteine proteinases"/>
    <property type="match status" value="1"/>
</dbReference>
<dbReference type="Proteomes" id="UP000887577">
    <property type="component" value="Unplaced"/>
</dbReference>
<dbReference type="Gene3D" id="3.40.395.10">
    <property type="entry name" value="Adenoviral Proteinase, Chain A"/>
    <property type="match status" value="1"/>
</dbReference>
<dbReference type="WBParaSite" id="PSU_v2.g3387.t1">
    <property type="protein sequence ID" value="PSU_v2.g3387.t1"/>
    <property type="gene ID" value="PSU_v2.g3387"/>
</dbReference>
<dbReference type="AlphaFoldDB" id="A0A914YRK1"/>